<dbReference type="AlphaFoldDB" id="S8F2A2"/>
<keyword evidence="5" id="KW-1185">Reference proteome</keyword>
<evidence type="ECO:0000313" key="5">
    <source>
        <dbReference type="Proteomes" id="UP000015241"/>
    </source>
</evidence>
<evidence type="ECO:0000256" key="1">
    <source>
        <dbReference type="SAM" id="MobiDB-lite"/>
    </source>
</evidence>
<dbReference type="EMBL" id="KE504297">
    <property type="protein sequence ID" value="EPS93119.1"/>
    <property type="molecule type" value="Genomic_DNA"/>
</dbReference>
<reference evidence="4 5" key="1">
    <citation type="journal article" date="2012" name="Science">
        <title>The Paleozoic origin of enzymatic lignin decomposition reconstructed from 31 fungal genomes.</title>
        <authorList>
            <person name="Floudas D."/>
            <person name="Binder M."/>
            <person name="Riley R."/>
            <person name="Barry K."/>
            <person name="Blanchette R.A."/>
            <person name="Henrissat B."/>
            <person name="Martinez A.T."/>
            <person name="Otillar R."/>
            <person name="Spatafora J.W."/>
            <person name="Yadav J.S."/>
            <person name="Aerts A."/>
            <person name="Benoit I."/>
            <person name="Boyd A."/>
            <person name="Carlson A."/>
            <person name="Copeland A."/>
            <person name="Coutinho P.M."/>
            <person name="de Vries R.P."/>
            <person name="Ferreira P."/>
            <person name="Findley K."/>
            <person name="Foster B."/>
            <person name="Gaskell J."/>
            <person name="Glotzer D."/>
            <person name="Gorecki P."/>
            <person name="Heitman J."/>
            <person name="Hesse C."/>
            <person name="Hori C."/>
            <person name="Igarashi K."/>
            <person name="Jurgens J.A."/>
            <person name="Kallen N."/>
            <person name="Kersten P."/>
            <person name="Kohler A."/>
            <person name="Kuees U."/>
            <person name="Kumar T.K.A."/>
            <person name="Kuo A."/>
            <person name="LaButti K."/>
            <person name="Larrondo L.F."/>
            <person name="Lindquist E."/>
            <person name="Ling A."/>
            <person name="Lombard V."/>
            <person name="Lucas S."/>
            <person name="Lundell T."/>
            <person name="Martin R."/>
            <person name="McLaughlin D.J."/>
            <person name="Morgenstern I."/>
            <person name="Morin E."/>
            <person name="Murat C."/>
            <person name="Nagy L.G."/>
            <person name="Nolan M."/>
            <person name="Ohm R.A."/>
            <person name="Patyshakuliyeva A."/>
            <person name="Rokas A."/>
            <person name="Ruiz-Duenas F.J."/>
            <person name="Sabat G."/>
            <person name="Salamov A."/>
            <person name="Samejima M."/>
            <person name="Schmutz J."/>
            <person name="Slot J.C."/>
            <person name="St John F."/>
            <person name="Stenlid J."/>
            <person name="Sun H."/>
            <person name="Sun S."/>
            <person name="Syed K."/>
            <person name="Tsang A."/>
            <person name="Wiebenga A."/>
            <person name="Young D."/>
            <person name="Pisabarro A."/>
            <person name="Eastwood D.C."/>
            <person name="Martin F."/>
            <person name="Cullen D."/>
            <person name="Grigoriev I.V."/>
            <person name="Hibbett D.S."/>
        </authorList>
    </citation>
    <scope>NUCLEOTIDE SEQUENCE</scope>
    <source>
        <strain evidence="5">FP-58527</strain>
    </source>
</reference>
<gene>
    <name evidence="4" type="ORF">FOMPIDRAFT_1056252</name>
</gene>
<evidence type="ECO:0000256" key="2">
    <source>
        <dbReference type="SAM" id="Phobius"/>
    </source>
</evidence>
<dbReference type="InterPro" id="IPR045341">
    <property type="entry name" value="DUF6532"/>
</dbReference>
<sequence>MEIDESVESGSNEYVPSGSTADEDDGSDAGSRSDGSDKMIVKMGKSPPGSKKARKSGGSEKKAVKVKVKEEPAEIVLENLKSAGVSKDLLNKQPLKSFMQRSQHEFRVYIALENAWPRKRNNIIEKREVPEQIIEMTARKYDVYQTKAFKKLFNKVWKDDELHEQMIKQVYKGAAQLRQDIKQKAKKAIEKAFLQFQLPKVDGDRNELSAEAMEERLWQATQARVKWLKQQFAFHHGNLRIPDPTQDPALWAGADPHLPYHNEVVSEVIARQWWMGAHPEALKAEHRERFSLTKPLSSNLIALVCTSIYVVLDEVLKKNVTVHFDEKNYAPVHDGFKANIDLLRRAADPTNEATYKSGCEKFCKSMDDTLVAHISIAIIAVAMLFTLYTTWMGPSNSSAVVSPSNAALQFPTLPPAPSVPASSEFPSKIHPTATRDLSPAIVWSTPFEGFVDDDLDEDDYE</sequence>
<feature type="domain" description="DUF6532" evidence="3">
    <location>
        <begin position="102"/>
        <end position="340"/>
    </location>
</feature>
<name>S8F2A2_FOMSC</name>
<protein>
    <recommendedName>
        <fullName evidence="3">DUF6532 domain-containing protein</fullName>
    </recommendedName>
</protein>
<feature type="region of interest" description="Disordered" evidence="1">
    <location>
        <begin position="1"/>
        <end position="65"/>
    </location>
</feature>
<proteinExistence type="predicted"/>
<organism evidence="4 5">
    <name type="scientific">Fomitopsis schrenkii</name>
    <name type="common">Brown rot fungus</name>
    <dbReference type="NCBI Taxonomy" id="2126942"/>
    <lineage>
        <taxon>Eukaryota</taxon>
        <taxon>Fungi</taxon>
        <taxon>Dikarya</taxon>
        <taxon>Basidiomycota</taxon>
        <taxon>Agaricomycotina</taxon>
        <taxon>Agaricomycetes</taxon>
        <taxon>Polyporales</taxon>
        <taxon>Fomitopsis</taxon>
    </lineage>
</organism>
<keyword evidence="2" id="KW-1133">Transmembrane helix</keyword>
<feature type="transmembrane region" description="Helical" evidence="2">
    <location>
        <begin position="370"/>
        <end position="388"/>
    </location>
</feature>
<evidence type="ECO:0000313" key="4">
    <source>
        <dbReference type="EMBL" id="EPS93119.1"/>
    </source>
</evidence>
<dbReference type="HOGENOM" id="CLU_593169_0_0_1"/>
<keyword evidence="2" id="KW-0812">Transmembrane</keyword>
<evidence type="ECO:0000259" key="3">
    <source>
        <dbReference type="Pfam" id="PF20149"/>
    </source>
</evidence>
<dbReference type="InParanoid" id="S8F2A2"/>
<keyword evidence="2" id="KW-0472">Membrane</keyword>
<accession>S8F2A2</accession>
<dbReference type="Pfam" id="PF20149">
    <property type="entry name" value="DUF6532"/>
    <property type="match status" value="1"/>
</dbReference>
<dbReference type="Proteomes" id="UP000015241">
    <property type="component" value="Unassembled WGS sequence"/>
</dbReference>